<dbReference type="Proteomes" id="UP000030377">
    <property type="component" value="Unassembled WGS sequence"/>
</dbReference>
<evidence type="ECO:0000313" key="10">
    <source>
        <dbReference type="EMBL" id="OSJ36354.1"/>
    </source>
</evidence>
<keyword evidence="5 6" id="KW-0472">Membrane</keyword>
<comment type="similarity">
    <text evidence="2 6">Belongs to the BI1 family.</text>
</comment>
<dbReference type="EMBL" id="JBEPTQ010000002">
    <property type="protein sequence ID" value="MET4716446.1"/>
    <property type="molecule type" value="Genomic_DNA"/>
</dbReference>
<dbReference type="EMBL" id="JRPN01000045">
    <property type="protein sequence ID" value="KGT73522.1"/>
    <property type="molecule type" value="Genomic_DNA"/>
</dbReference>
<feature type="transmembrane region" description="Helical" evidence="6">
    <location>
        <begin position="35"/>
        <end position="57"/>
    </location>
</feature>
<feature type="transmembrane region" description="Helical" evidence="6">
    <location>
        <begin position="140"/>
        <end position="159"/>
    </location>
</feature>
<reference evidence="8 11" key="1">
    <citation type="submission" date="2014-09" db="EMBL/GenBank/DDBJ databases">
        <title>Draft genome of Bradyrhizobium japonicum Is-34.</title>
        <authorList>
            <person name="Tsurumaru H."/>
            <person name="Yamakawa T."/>
            <person name="Hashimoto S."/>
            <person name="Okizaki K."/>
            <person name="Kanesaki Y."/>
            <person name="Yoshikawa H."/>
            <person name="Yajima S."/>
        </authorList>
    </citation>
    <scope>NUCLEOTIDE SEQUENCE [LARGE SCALE GENOMIC DNA]</scope>
    <source>
        <strain evidence="8 11">Is-34</strain>
    </source>
</reference>
<comment type="subcellular location">
    <subcellularLocation>
        <location evidence="1">Membrane</location>
        <topology evidence="1">Multi-pass membrane protein</topology>
    </subcellularLocation>
</comment>
<evidence type="ECO:0000313" key="9">
    <source>
        <dbReference type="EMBL" id="MET4716446.1"/>
    </source>
</evidence>
<evidence type="ECO:0000256" key="1">
    <source>
        <dbReference type="ARBA" id="ARBA00004141"/>
    </source>
</evidence>
<keyword evidence="14" id="KW-1185">Reference proteome</keyword>
<feature type="transmembrane region" description="Helical" evidence="6">
    <location>
        <begin position="236"/>
        <end position="259"/>
    </location>
</feature>
<reference evidence="7 12" key="2">
    <citation type="submission" date="2016-11" db="EMBL/GenBank/DDBJ databases">
        <title>Complete Genome Sequence of Bradyrhizobium sp. strain J5, an isolated from soybean nodule in Hokkaido.</title>
        <authorList>
            <person name="Kanehara K."/>
        </authorList>
    </citation>
    <scope>NUCLEOTIDE SEQUENCE [LARGE SCALE GENOMIC DNA]</scope>
    <source>
        <strain evidence="7 12">J5</strain>
    </source>
</reference>
<dbReference type="EMBL" id="NAFL01000196">
    <property type="protein sequence ID" value="OSJ36354.1"/>
    <property type="molecule type" value="Genomic_DNA"/>
</dbReference>
<dbReference type="KEGG" id="bjp:RN69_02090"/>
<evidence type="ECO:0000256" key="4">
    <source>
        <dbReference type="ARBA" id="ARBA00022989"/>
    </source>
</evidence>
<reference evidence="10 13" key="3">
    <citation type="submission" date="2017-03" db="EMBL/GenBank/DDBJ databases">
        <title>Whole genome sequences of fourteen strains of Bradyrhizobium canariense and one strain of Bradyrhizobium japonicum isolated from Lupinus (Papilionoideae: Genisteae) species in Algeria.</title>
        <authorList>
            <person name="Crovadore J."/>
            <person name="Chekireb D."/>
            <person name="Brachmann A."/>
            <person name="Chablais R."/>
            <person name="Cochard B."/>
            <person name="Lefort F."/>
        </authorList>
    </citation>
    <scope>NUCLEOTIDE SEQUENCE [LARGE SCALE GENOMIC DNA]</scope>
    <source>
        <strain evidence="10 13">UBMA197</strain>
    </source>
</reference>
<evidence type="ECO:0000313" key="13">
    <source>
        <dbReference type="Proteomes" id="UP000193335"/>
    </source>
</evidence>
<dbReference type="PANTHER" id="PTHR23291">
    <property type="entry name" value="BAX INHIBITOR-RELATED"/>
    <property type="match status" value="1"/>
</dbReference>
<dbReference type="CDD" id="cd10432">
    <property type="entry name" value="BI-1-like_bacterial"/>
    <property type="match status" value="1"/>
</dbReference>
<dbReference type="RefSeq" id="WP_014490629.1">
    <property type="nucleotide sequence ID" value="NZ_BJNK01000023.1"/>
</dbReference>
<dbReference type="Proteomes" id="UP000193335">
    <property type="component" value="Unassembled WGS sequence"/>
</dbReference>
<dbReference type="GeneID" id="64065871"/>
<feature type="transmembrane region" description="Helical" evidence="6">
    <location>
        <begin position="171"/>
        <end position="190"/>
    </location>
</feature>
<dbReference type="Pfam" id="PF01027">
    <property type="entry name" value="Bax1-I"/>
    <property type="match status" value="1"/>
</dbReference>
<organism evidence="8 11">
    <name type="scientific">Bradyrhizobium japonicum</name>
    <dbReference type="NCBI Taxonomy" id="375"/>
    <lineage>
        <taxon>Bacteria</taxon>
        <taxon>Pseudomonadati</taxon>
        <taxon>Pseudomonadota</taxon>
        <taxon>Alphaproteobacteria</taxon>
        <taxon>Hyphomicrobiales</taxon>
        <taxon>Nitrobacteraceae</taxon>
        <taxon>Bradyrhizobium</taxon>
    </lineage>
</organism>
<feature type="transmembrane region" description="Helical" evidence="6">
    <location>
        <begin position="77"/>
        <end position="103"/>
    </location>
</feature>
<protein>
    <submittedName>
        <fullName evidence="8 9">Membrane protein</fullName>
    </submittedName>
</protein>
<dbReference type="PANTHER" id="PTHR23291:SF50">
    <property type="entry name" value="PROTEIN LIFEGUARD 4"/>
    <property type="match status" value="1"/>
</dbReference>
<reference evidence="9 14" key="4">
    <citation type="submission" date="2024-06" db="EMBL/GenBank/DDBJ databases">
        <title>Genomic Encyclopedia of Type Strains, Phase V (KMG-V): Genome sequencing to study the core and pangenomes of soil and plant-associated prokaryotes.</title>
        <authorList>
            <person name="Whitman W."/>
        </authorList>
    </citation>
    <scope>NUCLEOTIDE SEQUENCE [LARGE SCALE GENOMIC DNA]</scope>
    <source>
        <strain evidence="9 14">USDA 160</strain>
    </source>
</reference>
<dbReference type="GO" id="GO:0005886">
    <property type="term" value="C:plasma membrane"/>
    <property type="evidence" value="ECO:0007669"/>
    <property type="project" value="TreeGrafter"/>
</dbReference>
<dbReference type="AlphaFoldDB" id="A0A0A3XGL1"/>
<evidence type="ECO:0000313" key="8">
    <source>
        <dbReference type="EMBL" id="KGT73522.1"/>
    </source>
</evidence>
<dbReference type="InterPro" id="IPR006214">
    <property type="entry name" value="Bax_inhibitor_1-related"/>
</dbReference>
<evidence type="ECO:0000256" key="2">
    <source>
        <dbReference type="ARBA" id="ARBA00010350"/>
    </source>
</evidence>
<dbReference type="STRING" id="375.BKD09_RS02185"/>
<dbReference type="Proteomes" id="UP001549291">
    <property type="component" value="Unassembled WGS sequence"/>
</dbReference>
<evidence type="ECO:0000313" key="7">
    <source>
        <dbReference type="EMBL" id="APG07126.1"/>
    </source>
</evidence>
<sequence>MSDLDRNYASPFGRAAGRVDAATVDAGLRAYMLRIYNYMSIGLAITGLAALGVYMAAVTDVPTPEAVRVGKLFLTPFGYAMFVSPLKWLFMLAPLAMVFVISAGINRLAPSTAQILFWVFAALMGISLSSIFLVFTHTSIVRVFFITAATFGALSLYGYTTKRDLTGMGSFLFMGLIGIIIASLVNLFLASTMLQFIVSVVGVLVFAGLTAWDTQRLKNDYIYGYASAGGDIAERAAITGALSLYLNFINLFTLLLQLLGQRD</sequence>
<evidence type="ECO:0000256" key="5">
    <source>
        <dbReference type="ARBA" id="ARBA00023136"/>
    </source>
</evidence>
<accession>A0A0A3XGL1</accession>
<evidence type="ECO:0000313" key="14">
    <source>
        <dbReference type="Proteomes" id="UP001549291"/>
    </source>
</evidence>
<keyword evidence="3 6" id="KW-0812">Transmembrane</keyword>
<evidence type="ECO:0000313" key="12">
    <source>
        <dbReference type="Proteomes" id="UP000181962"/>
    </source>
</evidence>
<dbReference type="OrthoDB" id="9793828at2"/>
<evidence type="ECO:0000256" key="3">
    <source>
        <dbReference type="ARBA" id="ARBA00022692"/>
    </source>
</evidence>
<evidence type="ECO:0000313" key="11">
    <source>
        <dbReference type="Proteomes" id="UP000030377"/>
    </source>
</evidence>
<dbReference type="Proteomes" id="UP000181962">
    <property type="component" value="Chromosome"/>
</dbReference>
<keyword evidence="4 6" id="KW-1133">Transmembrane helix</keyword>
<dbReference type="EMBL" id="CP017637">
    <property type="protein sequence ID" value="APG07126.1"/>
    <property type="molecule type" value="Genomic_DNA"/>
</dbReference>
<name>A0A0A3XGL1_BRAJP</name>
<evidence type="ECO:0000256" key="6">
    <source>
        <dbReference type="RuleBase" id="RU004379"/>
    </source>
</evidence>
<proteinExistence type="inferred from homology"/>
<gene>
    <name evidence="9" type="ORF">ABIF63_000552</name>
    <name evidence="7" type="ORF">BKD09_02185</name>
    <name evidence="10" type="ORF">BSZ19_04520</name>
    <name evidence="8" type="ORF">MA20_43805</name>
</gene>
<dbReference type="PATRIC" id="fig|375.37.peg.7207"/>
<feature type="transmembrane region" description="Helical" evidence="6">
    <location>
        <begin position="115"/>
        <end position="134"/>
    </location>
</feature>
<feature type="transmembrane region" description="Helical" evidence="6">
    <location>
        <begin position="196"/>
        <end position="215"/>
    </location>
</feature>
<dbReference type="eggNOG" id="COG0670">
    <property type="taxonomic scope" value="Bacteria"/>
</dbReference>